<evidence type="ECO:0000256" key="1">
    <source>
        <dbReference type="SAM" id="MobiDB-lite"/>
    </source>
</evidence>
<dbReference type="Proteomes" id="UP001328107">
    <property type="component" value="Unassembled WGS sequence"/>
</dbReference>
<sequence>MSTCQRTTEMQEGRAEGSAESNGSQMLQLLLERERCMAEADFMGKEIDHLSQRINTLRMARMITTNRAESIRTMLIATFREQAKESQQQGVSQSASQKTLDSSVLQIVSSTGQTSSGTPMHAPSSCLNPGRKPIGGQEGLQSQVTSNGQGTNVQTQTIVGGIASPYSPLFLPNYPNGYQTGYLQGQGHITSSPYLSYPVNQPLVGHQQQLLPGAYSIYQGYTPGYTRHSTTQGWNSIQNPAQMATDVPLLVNGQRVMQPLVIGTQQLLQPTGIYSNGLHPATMATVQLSNSQIGLVGSNSSQSSGSIRENESIRGTNGKGLTNIDTTGQISNTITPPSCREGPYCSIGLCLCVYGPEMPQENGKSSSGISNPGATRETSGVIRGDSTCSPQMTSSGIGSSGNVKDSAYRETNGSKYEGRSSSDREASENLSMDELYRQNLPSRTPSTRPSIHDQLVEVQGKLAEMMRKREISERQKELPTAPAAPSDDQFDPMTPSTSFQFK</sequence>
<feature type="compositionally biased region" description="Low complexity" evidence="1">
    <location>
        <begin position="297"/>
        <end position="307"/>
    </location>
</feature>
<evidence type="ECO:0000313" key="2">
    <source>
        <dbReference type="EMBL" id="GMR58432.1"/>
    </source>
</evidence>
<feature type="compositionally biased region" description="Polar residues" evidence="1">
    <location>
        <begin position="362"/>
        <end position="378"/>
    </location>
</feature>
<name>A0AAN5DA55_9BILA</name>
<gene>
    <name evidence="2" type="ORF">PMAYCL1PPCAC_28627</name>
</gene>
<proteinExistence type="predicted"/>
<comment type="caution">
    <text evidence="2">The sequence shown here is derived from an EMBL/GenBank/DDBJ whole genome shotgun (WGS) entry which is preliminary data.</text>
</comment>
<keyword evidence="3" id="KW-1185">Reference proteome</keyword>
<feature type="compositionally biased region" description="Polar residues" evidence="1">
    <location>
        <begin position="313"/>
        <end position="336"/>
    </location>
</feature>
<dbReference type="AlphaFoldDB" id="A0AAN5DA55"/>
<dbReference type="EMBL" id="BTRK01000006">
    <property type="protein sequence ID" value="GMR58432.1"/>
    <property type="molecule type" value="Genomic_DNA"/>
</dbReference>
<feature type="region of interest" description="Disordered" evidence="1">
    <location>
        <begin position="110"/>
        <end position="152"/>
    </location>
</feature>
<feature type="region of interest" description="Disordered" evidence="1">
    <location>
        <begin position="361"/>
        <end position="431"/>
    </location>
</feature>
<accession>A0AAN5DA55</accession>
<feature type="region of interest" description="Disordered" evidence="1">
    <location>
        <begin position="1"/>
        <end position="23"/>
    </location>
</feature>
<feature type="region of interest" description="Disordered" evidence="1">
    <location>
        <begin position="461"/>
        <end position="502"/>
    </location>
</feature>
<feature type="compositionally biased region" description="Basic and acidic residues" evidence="1">
    <location>
        <begin position="464"/>
        <end position="477"/>
    </location>
</feature>
<feature type="compositionally biased region" description="Basic and acidic residues" evidence="1">
    <location>
        <begin position="416"/>
        <end position="427"/>
    </location>
</feature>
<feature type="compositionally biased region" description="Polar residues" evidence="1">
    <location>
        <begin position="139"/>
        <end position="152"/>
    </location>
</feature>
<reference evidence="3" key="1">
    <citation type="submission" date="2022-10" db="EMBL/GenBank/DDBJ databases">
        <title>Genome assembly of Pristionchus species.</title>
        <authorList>
            <person name="Yoshida K."/>
            <person name="Sommer R.J."/>
        </authorList>
    </citation>
    <scope>NUCLEOTIDE SEQUENCE [LARGE SCALE GENOMIC DNA]</scope>
    <source>
        <strain evidence="3">RS5460</strain>
    </source>
</reference>
<protein>
    <submittedName>
        <fullName evidence="2">Uncharacterized protein</fullName>
    </submittedName>
</protein>
<feature type="compositionally biased region" description="Polar residues" evidence="1">
    <location>
        <begin position="386"/>
        <end position="414"/>
    </location>
</feature>
<feature type="region of interest" description="Disordered" evidence="1">
    <location>
        <begin position="297"/>
        <end position="337"/>
    </location>
</feature>
<organism evidence="2 3">
    <name type="scientific">Pristionchus mayeri</name>
    <dbReference type="NCBI Taxonomy" id="1317129"/>
    <lineage>
        <taxon>Eukaryota</taxon>
        <taxon>Metazoa</taxon>
        <taxon>Ecdysozoa</taxon>
        <taxon>Nematoda</taxon>
        <taxon>Chromadorea</taxon>
        <taxon>Rhabditida</taxon>
        <taxon>Rhabditina</taxon>
        <taxon>Diplogasteromorpha</taxon>
        <taxon>Diplogasteroidea</taxon>
        <taxon>Neodiplogasteridae</taxon>
        <taxon>Pristionchus</taxon>
    </lineage>
</organism>
<evidence type="ECO:0000313" key="3">
    <source>
        <dbReference type="Proteomes" id="UP001328107"/>
    </source>
</evidence>